<name>A0A6G4R185_9CAUL</name>
<gene>
    <name evidence="2" type="ORF">G5B46_17845</name>
</gene>
<organism evidence="2">
    <name type="scientific">Caulobacter sp. 602-2</name>
    <dbReference type="NCBI Taxonomy" id="2710887"/>
    <lineage>
        <taxon>Bacteria</taxon>
        <taxon>Pseudomonadati</taxon>
        <taxon>Pseudomonadota</taxon>
        <taxon>Alphaproteobacteria</taxon>
        <taxon>Caulobacterales</taxon>
        <taxon>Caulobacteraceae</taxon>
        <taxon>Caulobacter</taxon>
    </lineage>
</organism>
<keyword evidence="1" id="KW-1133">Transmembrane helix</keyword>
<feature type="transmembrane region" description="Helical" evidence="1">
    <location>
        <begin position="35"/>
        <end position="54"/>
    </location>
</feature>
<reference evidence="2" key="1">
    <citation type="submission" date="2020-02" db="EMBL/GenBank/DDBJ databases">
        <authorList>
            <person name="Gao J."/>
            <person name="Sun J."/>
        </authorList>
    </citation>
    <scope>NUCLEOTIDE SEQUENCE</scope>
    <source>
        <strain evidence="2">602-2</strain>
    </source>
</reference>
<dbReference type="EMBL" id="JAAKGT010000009">
    <property type="protein sequence ID" value="NGM51477.1"/>
    <property type="molecule type" value="Genomic_DNA"/>
</dbReference>
<protein>
    <submittedName>
        <fullName evidence="2">Uncharacterized protein</fullName>
    </submittedName>
</protein>
<keyword evidence="1" id="KW-0472">Membrane</keyword>
<keyword evidence="1" id="KW-0812">Transmembrane</keyword>
<dbReference type="AlphaFoldDB" id="A0A6G4R185"/>
<evidence type="ECO:0000313" key="2">
    <source>
        <dbReference type="EMBL" id="NGM51477.1"/>
    </source>
</evidence>
<accession>A0A6G4R185</accession>
<dbReference type="RefSeq" id="WP_165260953.1">
    <property type="nucleotide sequence ID" value="NZ_JAAKGT010000009.1"/>
</dbReference>
<comment type="caution">
    <text evidence="2">The sequence shown here is derived from an EMBL/GenBank/DDBJ whole genome shotgun (WGS) entry which is preliminary data.</text>
</comment>
<feature type="transmembrane region" description="Helical" evidence="1">
    <location>
        <begin position="9"/>
        <end position="29"/>
    </location>
</feature>
<sequence>MSSILRRRLILAALVMGVLASILLLNRGLQGEPRLGQLAVVLFLGCVGGFSVWARRFK</sequence>
<evidence type="ECO:0000256" key="1">
    <source>
        <dbReference type="SAM" id="Phobius"/>
    </source>
</evidence>
<proteinExistence type="predicted"/>